<name>A0ABR0LSY8_9PEZI</name>
<dbReference type="EMBL" id="JAVRRA010012805">
    <property type="protein sequence ID" value="KAK5237621.1"/>
    <property type="molecule type" value="Genomic_DNA"/>
</dbReference>
<reference evidence="1 2" key="1">
    <citation type="submission" date="2023-08" db="EMBL/GenBank/DDBJ databases">
        <title>Black Yeasts Isolated from many extreme environments.</title>
        <authorList>
            <person name="Coleine C."/>
            <person name="Stajich J.E."/>
            <person name="Selbmann L."/>
        </authorList>
    </citation>
    <scope>NUCLEOTIDE SEQUENCE [LARGE SCALE GENOMIC DNA]</scope>
    <source>
        <strain evidence="1 2">CCFEE 536</strain>
    </source>
</reference>
<evidence type="ECO:0000313" key="2">
    <source>
        <dbReference type="Proteomes" id="UP001357485"/>
    </source>
</evidence>
<feature type="non-terminal residue" evidence="1">
    <location>
        <position position="1"/>
    </location>
</feature>
<protein>
    <submittedName>
        <fullName evidence="1">Uncharacterized protein</fullName>
    </submittedName>
</protein>
<gene>
    <name evidence="1" type="ORF">LTR16_012515</name>
</gene>
<keyword evidence="2" id="KW-1185">Reference proteome</keyword>
<comment type="caution">
    <text evidence="1">The sequence shown here is derived from an EMBL/GenBank/DDBJ whole genome shotgun (WGS) entry which is preliminary data.</text>
</comment>
<accession>A0ABR0LSY8</accession>
<organism evidence="1 2">
    <name type="scientific">Cryomyces antarcticus</name>
    <dbReference type="NCBI Taxonomy" id="329879"/>
    <lineage>
        <taxon>Eukaryota</taxon>
        <taxon>Fungi</taxon>
        <taxon>Dikarya</taxon>
        <taxon>Ascomycota</taxon>
        <taxon>Pezizomycotina</taxon>
        <taxon>Dothideomycetes</taxon>
        <taxon>Dothideomycetes incertae sedis</taxon>
        <taxon>Cryomyces</taxon>
    </lineage>
</organism>
<evidence type="ECO:0000313" key="1">
    <source>
        <dbReference type="EMBL" id="KAK5237621.1"/>
    </source>
</evidence>
<sequence length="69" mass="7651">IKNPLAGVPRGKLLADVEEFARTHELEEITGLLQKGALVAQDPAEFETVEGLTDQERESLRNEVIHKCP</sequence>
<proteinExistence type="predicted"/>
<dbReference type="Proteomes" id="UP001357485">
    <property type="component" value="Unassembled WGS sequence"/>
</dbReference>